<dbReference type="SUPFAM" id="SSF102114">
    <property type="entry name" value="Radical SAM enzymes"/>
    <property type="match status" value="1"/>
</dbReference>
<evidence type="ECO:0000256" key="3">
    <source>
        <dbReference type="ARBA" id="ARBA00023014"/>
    </source>
</evidence>
<proteinExistence type="predicted"/>
<dbReference type="Proteomes" id="UP000198620">
    <property type="component" value="Unassembled WGS sequence"/>
</dbReference>
<dbReference type="InterPro" id="IPR006638">
    <property type="entry name" value="Elp3/MiaA/NifB-like_rSAM"/>
</dbReference>
<sequence length="423" mass="46757">MPDPDPYAEAELPFVHRPLKARKGRGAVSNLQGRHEILIREEIDDGWNRNPGDAATEADSRIDTDAESDHGKAWKTQIIEEQAKTILSRNQSPDVPFSVSLNPYRGCEHGCIYCFARPTHSYLGLSPGLDFESKIFAKVNAPELLRRELAKASYTPEPLALGVNTDAYQPCERELRLTRRVLEVLRECEHPVALITKSSLIERDIDLLAEMASRHQAMAAVTITTLDPAVARTLEPRATAPARRLRTIRTLTDAGIPVGVSVAPVIPFVTDSDLEHILEAAAEAGAINAGYVVLRLPWEVSPLFRQWLEAHFPDRAARVMSRVQDMRGGKDYDSTFGKRMHGEGIWADLIRQRFEKAVLRLGIGIRSGRFKGLDVSRFRPPSVASAVASSDGSMARGGNEAPKTKDLKVKAGRDNPGGQFELF</sequence>
<evidence type="ECO:0000256" key="4">
    <source>
        <dbReference type="SAM" id="MobiDB-lite"/>
    </source>
</evidence>
<name>A0A1H7NU12_9PROT</name>
<evidence type="ECO:0000256" key="1">
    <source>
        <dbReference type="ARBA" id="ARBA00022723"/>
    </source>
</evidence>
<dbReference type="GO" id="GO:0051536">
    <property type="term" value="F:iron-sulfur cluster binding"/>
    <property type="evidence" value="ECO:0007669"/>
    <property type="project" value="UniProtKB-KW"/>
</dbReference>
<dbReference type="InterPro" id="IPR007197">
    <property type="entry name" value="rSAM"/>
</dbReference>
<feature type="region of interest" description="Disordered" evidence="4">
    <location>
        <begin position="45"/>
        <end position="69"/>
    </location>
</feature>
<evidence type="ECO:0000313" key="6">
    <source>
        <dbReference type="EMBL" id="SEL26387.1"/>
    </source>
</evidence>
<evidence type="ECO:0000259" key="5">
    <source>
        <dbReference type="SMART" id="SM00729"/>
    </source>
</evidence>
<dbReference type="SFLD" id="SFLDG01084">
    <property type="entry name" value="Uncharacterised_Radical_SAM_Su"/>
    <property type="match status" value="1"/>
</dbReference>
<protein>
    <submittedName>
        <fullName evidence="6">DNA repair photolyase</fullName>
    </submittedName>
</protein>
<keyword evidence="7" id="KW-1185">Reference proteome</keyword>
<dbReference type="Pfam" id="PF04055">
    <property type="entry name" value="Radical_SAM"/>
    <property type="match status" value="1"/>
</dbReference>
<dbReference type="NCBIfam" id="NF033668">
    <property type="entry name" value="rSAM_PA0069"/>
    <property type="match status" value="1"/>
</dbReference>
<feature type="region of interest" description="Disordered" evidence="4">
    <location>
        <begin position="388"/>
        <end position="423"/>
    </location>
</feature>
<dbReference type="InterPro" id="IPR040086">
    <property type="entry name" value="MJ0683-like"/>
</dbReference>
<feature type="domain" description="Elp3/MiaA/NifB-like radical SAM core" evidence="5">
    <location>
        <begin position="97"/>
        <end position="322"/>
    </location>
</feature>
<dbReference type="RefSeq" id="WP_090828898.1">
    <property type="nucleotide sequence ID" value="NZ_FOBH01000007.1"/>
</dbReference>
<gene>
    <name evidence="6" type="ORF">SAMN05216387_107121</name>
</gene>
<dbReference type="PANTHER" id="PTHR43432:SF3">
    <property type="entry name" value="SLR0285 PROTEIN"/>
    <property type="match status" value="1"/>
</dbReference>
<dbReference type="GO" id="GO:0016829">
    <property type="term" value="F:lyase activity"/>
    <property type="evidence" value="ECO:0007669"/>
    <property type="project" value="UniProtKB-KW"/>
</dbReference>
<dbReference type="CDD" id="cd01335">
    <property type="entry name" value="Radical_SAM"/>
    <property type="match status" value="1"/>
</dbReference>
<keyword evidence="1" id="KW-0479">Metal-binding</keyword>
<keyword evidence="3" id="KW-0411">Iron-sulfur</keyword>
<evidence type="ECO:0000256" key="2">
    <source>
        <dbReference type="ARBA" id="ARBA00023004"/>
    </source>
</evidence>
<dbReference type="STRING" id="1233.SAMN05216387_107121"/>
<dbReference type="AlphaFoldDB" id="A0A1H7NU12"/>
<keyword evidence="2" id="KW-0408">Iron</keyword>
<dbReference type="PANTHER" id="PTHR43432">
    <property type="entry name" value="SLR0285 PROTEIN"/>
    <property type="match status" value="1"/>
</dbReference>
<dbReference type="SFLD" id="SFLDS00029">
    <property type="entry name" value="Radical_SAM"/>
    <property type="match status" value="1"/>
</dbReference>
<dbReference type="InterPro" id="IPR058240">
    <property type="entry name" value="rSAM_sf"/>
</dbReference>
<evidence type="ECO:0000313" key="7">
    <source>
        <dbReference type="Proteomes" id="UP000198620"/>
    </source>
</evidence>
<feature type="compositionally biased region" description="Basic and acidic residues" evidence="4">
    <location>
        <begin position="58"/>
        <end position="69"/>
    </location>
</feature>
<dbReference type="GO" id="GO:0046872">
    <property type="term" value="F:metal ion binding"/>
    <property type="evidence" value="ECO:0007669"/>
    <property type="project" value="UniProtKB-KW"/>
</dbReference>
<organism evidence="6 7">
    <name type="scientific">Nitrosovibrio tenuis</name>
    <dbReference type="NCBI Taxonomy" id="1233"/>
    <lineage>
        <taxon>Bacteria</taxon>
        <taxon>Pseudomonadati</taxon>
        <taxon>Pseudomonadota</taxon>
        <taxon>Betaproteobacteria</taxon>
        <taxon>Nitrosomonadales</taxon>
        <taxon>Nitrosomonadaceae</taxon>
        <taxon>Nitrosovibrio</taxon>
    </lineage>
</organism>
<feature type="compositionally biased region" description="Basic and acidic residues" evidence="4">
    <location>
        <begin position="402"/>
        <end position="413"/>
    </location>
</feature>
<reference evidence="6 7" key="1">
    <citation type="submission" date="2016-10" db="EMBL/GenBank/DDBJ databases">
        <authorList>
            <person name="de Groot N.N."/>
        </authorList>
    </citation>
    <scope>NUCLEOTIDE SEQUENCE [LARGE SCALE GENOMIC DNA]</scope>
    <source>
        <strain evidence="6 7">Nv1</strain>
    </source>
</reference>
<dbReference type="EMBL" id="FOBH01000007">
    <property type="protein sequence ID" value="SEL26387.1"/>
    <property type="molecule type" value="Genomic_DNA"/>
</dbReference>
<accession>A0A1H7NU12</accession>
<dbReference type="Gene3D" id="3.80.30.30">
    <property type="match status" value="1"/>
</dbReference>
<keyword evidence="6" id="KW-0456">Lyase</keyword>
<dbReference type="SMART" id="SM00729">
    <property type="entry name" value="Elp3"/>
    <property type="match status" value="1"/>
</dbReference>
<dbReference type="OrthoDB" id="9785699at2"/>